<keyword evidence="5 6" id="KW-0472">Membrane</keyword>
<evidence type="ECO:0000259" key="7">
    <source>
        <dbReference type="PROSITE" id="PS50850"/>
    </source>
</evidence>
<evidence type="ECO:0000256" key="6">
    <source>
        <dbReference type="SAM" id="Phobius"/>
    </source>
</evidence>
<accession>A9IIW0</accession>
<dbReference type="STRING" id="94624.Bpet1841"/>
<protein>
    <submittedName>
        <fullName evidence="8">Membrane protein</fullName>
    </submittedName>
</protein>
<keyword evidence="9" id="KW-1185">Reference proteome</keyword>
<evidence type="ECO:0000313" key="8">
    <source>
        <dbReference type="EMBL" id="CAP42180.1"/>
    </source>
</evidence>
<feature type="domain" description="Major facilitator superfamily (MFS) profile" evidence="7">
    <location>
        <begin position="21"/>
        <end position="459"/>
    </location>
</feature>
<keyword evidence="4 6" id="KW-1133">Transmembrane helix</keyword>
<dbReference type="CDD" id="cd17321">
    <property type="entry name" value="MFS_MMR_MDR_like"/>
    <property type="match status" value="1"/>
</dbReference>
<feature type="transmembrane region" description="Helical" evidence="6">
    <location>
        <begin position="21"/>
        <end position="43"/>
    </location>
</feature>
<dbReference type="AlphaFoldDB" id="A9IIW0"/>
<evidence type="ECO:0000256" key="3">
    <source>
        <dbReference type="ARBA" id="ARBA00022692"/>
    </source>
</evidence>
<evidence type="ECO:0000256" key="5">
    <source>
        <dbReference type="ARBA" id="ARBA00023136"/>
    </source>
</evidence>
<dbReference type="KEGG" id="bpt:Bpet1841"/>
<dbReference type="InterPro" id="IPR011701">
    <property type="entry name" value="MFS"/>
</dbReference>
<sequence>MTEQTLAARLAPAASRRQRQALAALCLAVLVAQVDTAAVNLATRAVGLHFHAGVQALQWVIDSYNLAYAALLLTGGLLADLWGRRRVFLLGAGLFCAASLGCALAPSVAALVAARVGAGVGAALLIPASLALIRVGWPDPAARARVLGIWAACNGLALAVGPTLGGILMQHYGWPGIFLAAIPLGVAAMALAWRAIPESSDPRGRRWDAGAQAMAAVALAALALAAIESHTTPWLAVVAATVAAMAVAGFIRIERRAEAAALVPLSLFRSARFCGALAATSAMTFGMYGALFLLPLAWQDSGRFDAVQAGLALMPMALVFVLISPWSGLLCGRLGRRAMTAGGVAIIGAGLWLIALGAASAALAPALAGLAATGLGMGLATGPLMDTAVSSVPAARAGTASALVNVARMVGATLGVALSGSLYTLAGSGMPGLRLAMLAGGAVQLAAAAAAWRMRRGNPG</sequence>
<evidence type="ECO:0000313" key="9">
    <source>
        <dbReference type="Proteomes" id="UP000001225"/>
    </source>
</evidence>
<dbReference type="PANTHER" id="PTHR42718:SF9">
    <property type="entry name" value="MAJOR FACILITATOR SUPERFAMILY MULTIDRUG TRANSPORTER MFSC"/>
    <property type="match status" value="1"/>
</dbReference>
<dbReference type="eggNOG" id="COG0477">
    <property type="taxonomic scope" value="Bacteria"/>
</dbReference>
<dbReference type="GO" id="GO:0016020">
    <property type="term" value="C:membrane"/>
    <property type="evidence" value="ECO:0007669"/>
    <property type="project" value="UniProtKB-SubCell"/>
</dbReference>
<reference evidence="8 9" key="1">
    <citation type="journal article" date="2008" name="BMC Genomics">
        <title>The missing link: Bordetella petrii is endowed with both the metabolic versatility of environmental bacteria and virulence traits of pathogenic Bordetellae.</title>
        <authorList>
            <person name="Gross R."/>
            <person name="Guzman C.A."/>
            <person name="Sebaihia M."/>
            <person name="Martins Dos Santos V.A."/>
            <person name="Pieper D.H."/>
            <person name="Koebnik R."/>
            <person name="Lechner M."/>
            <person name="Bartels D."/>
            <person name="Buhrmester J."/>
            <person name="Choudhuri J.V."/>
            <person name="Ebensen T."/>
            <person name="Gaigalat L."/>
            <person name="Herrmann S."/>
            <person name="Khachane A.N."/>
            <person name="Larisch C."/>
            <person name="Link S."/>
            <person name="Linke B."/>
            <person name="Meyer F."/>
            <person name="Mormann S."/>
            <person name="Nakunst D."/>
            <person name="Rueckert C."/>
            <person name="Schneiker-Bekel S."/>
            <person name="Schulze K."/>
            <person name="Vorhoelter F.J."/>
            <person name="Yevsa T."/>
            <person name="Engle J.T."/>
            <person name="Goldman W.E."/>
            <person name="Puehler A."/>
            <person name="Goebel U.B."/>
            <person name="Goesmann A."/>
            <person name="Bloecker H."/>
            <person name="Kaiser O."/>
            <person name="Martinez-Arias R."/>
        </authorList>
    </citation>
    <scope>NUCLEOTIDE SEQUENCE [LARGE SCALE GENOMIC DNA]</scope>
    <source>
        <strain evidence="9">ATCC BAA-461 / DSM 12804 / CCUG 43448 / CIP 107267 / Se-1111R</strain>
    </source>
</reference>
<dbReference type="SUPFAM" id="SSF103473">
    <property type="entry name" value="MFS general substrate transporter"/>
    <property type="match status" value="1"/>
</dbReference>
<feature type="transmembrane region" description="Helical" evidence="6">
    <location>
        <begin position="147"/>
        <end position="168"/>
    </location>
</feature>
<feature type="transmembrane region" description="Helical" evidence="6">
    <location>
        <begin position="306"/>
        <end position="326"/>
    </location>
</feature>
<evidence type="ECO:0000256" key="2">
    <source>
        <dbReference type="ARBA" id="ARBA00022448"/>
    </source>
</evidence>
<comment type="subcellular location">
    <subcellularLocation>
        <location evidence="1">Membrane</location>
        <topology evidence="1">Multi-pass membrane protein</topology>
    </subcellularLocation>
</comment>
<dbReference type="Gene3D" id="1.20.1250.20">
    <property type="entry name" value="MFS general substrate transporter like domains"/>
    <property type="match status" value="1"/>
</dbReference>
<name>A9IIW0_BORPD</name>
<dbReference type="Proteomes" id="UP000001225">
    <property type="component" value="Chromosome"/>
</dbReference>
<keyword evidence="2" id="KW-0813">Transport</keyword>
<evidence type="ECO:0000256" key="4">
    <source>
        <dbReference type="ARBA" id="ARBA00022989"/>
    </source>
</evidence>
<feature type="transmembrane region" description="Helical" evidence="6">
    <location>
        <begin position="63"/>
        <end position="82"/>
    </location>
</feature>
<dbReference type="EMBL" id="AM902716">
    <property type="protein sequence ID" value="CAP42180.1"/>
    <property type="molecule type" value="Genomic_DNA"/>
</dbReference>
<keyword evidence="3 6" id="KW-0812">Transmembrane</keyword>
<feature type="transmembrane region" description="Helical" evidence="6">
    <location>
        <begin position="174"/>
        <end position="195"/>
    </location>
</feature>
<feature type="transmembrane region" description="Helical" evidence="6">
    <location>
        <begin position="207"/>
        <end position="227"/>
    </location>
</feature>
<evidence type="ECO:0000256" key="1">
    <source>
        <dbReference type="ARBA" id="ARBA00004141"/>
    </source>
</evidence>
<dbReference type="PROSITE" id="PS50850">
    <property type="entry name" value="MFS"/>
    <property type="match status" value="1"/>
</dbReference>
<dbReference type="InterPro" id="IPR020846">
    <property type="entry name" value="MFS_dom"/>
</dbReference>
<organism evidence="8 9">
    <name type="scientific">Bordetella petrii (strain ATCC BAA-461 / DSM 12804 / CCUG 43448 / CIP 107267 / Se-1111R)</name>
    <dbReference type="NCBI Taxonomy" id="340100"/>
    <lineage>
        <taxon>Bacteria</taxon>
        <taxon>Pseudomonadati</taxon>
        <taxon>Pseudomonadota</taxon>
        <taxon>Betaproteobacteria</taxon>
        <taxon>Burkholderiales</taxon>
        <taxon>Alcaligenaceae</taxon>
        <taxon>Bordetella</taxon>
    </lineage>
</organism>
<feature type="transmembrane region" description="Helical" evidence="6">
    <location>
        <begin position="366"/>
        <end position="385"/>
    </location>
</feature>
<proteinExistence type="predicted"/>
<feature type="transmembrane region" description="Helical" evidence="6">
    <location>
        <begin position="338"/>
        <end position="360"/>
    </location>
</feature>
<dbReference type="GO" id="GO:0022857">
    <property type="term" value="F:transmembrane transporter activity"/>
    <property type="evidence" value="ECO:0007669"/>
    <property type="project" value="InterPro"/>
</dbReference>
<feature type="transmembrane region" description="Helical" evidence="6">
    <location>
        <begin position="233"/>
        <end position="253"/>
    </location>
</feature>
<feature type="transmembrane region" description="Helical" evidence="6">
    <location>
        <begin position="406"/>
        <end position="426"/>
    </location>
</feature>
<dbReference type="PROSITE" id="PS00216">
    <property type="entry name" value="SUGAR_TRANSPORT_1"/>
    <property type="match status" value="1"/>
</dbReference>
<dbReference type="InterPro" id="IPR036259">
    <property type="entry name" value="MFS_trans_sf"/>
</dbReference>
<dbReference type="Pfam" id="PF07690">
    <property type="entry name" value="MFS_1"/>
    <property type="match status" value="1"/>
</dbReference>
<dbReference type="PANTHER" id="PTHR42718">
    <property type="entry name" value="MAJOR FACILITATOR SUPERFAMILY MULTIDRUG TRANSPORTER MFSC"/>
    <property type="match status" value="1"/>
</dbReference>
<gene>
    <name evidence="8" type="ordered locus">Bpet1841</name>
</gene>
<feature type="transmembrane region" description="Helical" evidence="6">
    <location>
        <begin position="432"/>
        <end position="452"/>
    </location>
</feature>
<feature type="transmembrane region" description="Helical" evidence="6">
    <location>
        <begin position="112"/>
        <end position="135"/>
    </location>
</feature>
<feature type="transmembrane region" description="Helical" evidence="6">
    <location>
        <begin position="273"/>
        <end position="294"/>
    </location>
</feature>
<feature type="transmembrane region" description="Helical" evidence="6">
    <location>
        <begin position="87"/>
        <end position="106"/>
    </location>
</feature>
<dbReference type="Gene3D" id="1.20.1720.10">
    <property type="entry name" value="Multidrug resistance protein D"/>
    <property type="match status" value="1"/>
</dbReference>
<dbReference type="InterPro" id="IPR005829">
    <property type="entry name" value="Sugar_transporter_CS"/>
</dbReference>